<dbReference type="RefSeq" id="WP_096240808.1">
    <property type="nucleotide sequence ID" value="NZ_LT907978.1"/>
</dbReference>
<dbReference type="InterPro" id="IPR003497">
    <property type="entry name" value="BRO_N_domain"/>
</dbReference>
<evidence type="ECO:0000313" key="3">
    <source>
        <dbReference type="Proteomes" id="UP000217549"/>
    </source>
</evidence>
<keyword evidence="3" id="KW-1185">Reference proteome</keyword>
<feature type="domain" description="Bro-N" evidence="1">
    <location>
        <begin position="1"/>
        <end position="106"/>
    </location>
</feature>
<dbReference type="EMBL" id="LT907978">
    <property type="protein sequence ID" value="SOB72835.1"/>
    <property type="molecule type" value="Genomic_DNA"/>
</dbReference>
<dbReference type="PANTHER" id="PTHR36180">
    <property type="entry name" value="DNA-BINDING PROTEIN-RELATED-RELATED"/>
    <property type="match status" value="1"/>
</dbReference>
<dbReference type="PROSITE" id="PS51750">
    <property type="entry name" value="BRO_N"/>
    <property type="match status" value="1"/>
</dbReference>
<evidence type="ECO:0000259" key="1">
    <source>
        <dbReference type="PROSITE" id="PS51750"/>
    </source>
</evidence>
<name>A0A285PXX7_9FIRM</name>
<organism evidence="2 3">
    <name type="scientific">Anaerobutyricum hallii</name>
    <dbReference type="NCBI Taxonomy" id="39488"/>
    <lineage>
        <taxon>Bacteria</taxon>
        <taxon>Bacillati</taxon>
        <taxon>Bacillota</taxon>
        <taxon>Clostridia</taxon>
        <taxon>Lachnospirales</taxon>
        <taxon>Lachnospiraceae</taxon>
        <taxon>Anaerobutyricum</taxon>
    </lineage>
</organism>
<dbReference type="PANTHER" id="PTHR36180:SF2">
    <property type="entry name" value="BRO FAMILY PROTEIN"/>
    <property type="match status" value="1"/>
</dbReference>
<dbReference type="InterPro" id="IPR018878">
    <property type="entry name" value="ORF6C_dom"/>
</dbReference>
<sequence length="232" mass="27033">MKNIQIFENNEFGSIRTQIINDEPYFCLADVCHALGLEQPSRVKSRLKPDGVTTGMVIDSVGRKQNANFVNELNLYKVIFQSRKESAERFTDWVAGEVLPSIRKTGSYQKQLSPQEMMRIQLGMIDDHEDRIKSLESNMVIDYGQQQTLRQHVNKAVLNALGGKDTEAYAYISKVVFAECNRDLQDRFKVNSRNNIPRKRYEEAIDYVDNWEPKTNTKLRIDEYNRQQRFEV</sequence>
<dbReference type="Proteomes" id="UP000217549">
    <property type="component" value="Chromosome I"/>
</dbReference>
<protein>
    <submittedName>
        <fullName evidence="2">ORF6C domain</fullName>
    </submittedName>
</protein>
<evidence type="ECO:0000313" key="2">
    <source>
        <dbReference type="EMBL" id="SOB72835.1"/>
    </source>
</evidence>
<reference evidence="3" key="1">
    <citation type="submission" date="2017-09" db="EMBL/GenBank/DDBJ databases">
        <authorList>
            <person name="Shetty A S."/>
        </authorList>
    </citation>
    <scope>NUCLEOTIDE SEQUENCE [LARGE SCALE GENOMIC DNA]</scope>
</reference>
<dbReference type="Pfam" id="PF10552">
    <property type="entry name" value="ORF6C"/>
    <property type="match status" value="1"/>
</dbReference>
<dbReference type="AlphaFoldDB" id="A0A285PXX7"/>
<accession>A0A285PXX7</accession>
<dbReference type="KEGG" id="ehl:EHLA_2204"/>
<dbReference type="SMART" id="SM01040">
    <property type="entry name" value="Bro-N"/>
    <property type="match status" value="1"/>
</dbReference>
<dbReference type="Pfam" id="PF02498">
    <property type="entry name" value="Bro-N"/>
    <property type="match status" value="1"/>
</dbReference>
<gene>
    <name evidence="2" type="ORF">EHLA_2204</name>
</gene>
<proteinExistence type="predicted"/>